<proteinExistence type="predicted"/>
<evidence type="ECO:0000313" key="2">
    <source>
        <dbReference type="Proteomes" id="UP000790580"/>
    </source>
</evidence>
<accession>A0ABS6K0B8</accession>
<keyword evidence="2" id="KW-1185">Reference proteome</keyword>
<protein>
    <submittedName>
        <fullName evidence="1">Uncharacterized protein</fullName>
    </submittedName>
</protein>
<name>A0ABS6K0B8_9BACI</name>
<comment type="caution">
    <text evidence="1">The sequence shown here is derived from an EMBL/GenBank/DDBJ whole genome shotgun (WGS) entry which is preliminary data.</text>
</comment>
<reference evidence="1 2" key="1">
    <citation type="submission" date="2021-06" db="EMBL/GenBank/DDBJ databases">
        <title>Bacillus sp. RD4P76, an endophyte from a halophyte.</title>
        <authorList>
            <person name="Sun J.-Q."/>
        </authorList>
    </citation>
    <scope>NUCLEOTIDE SEQUENCE [LARGE SCALE GENOMIC DNA]</scope>
    <source>
        <strain evidence="1 2">JCM 17098</strain>
    </source>
</reference>
<sequence length="104" mass="11646">MYNNTQAGIPGVLPMFLVNNAYDGDANVKLNEDSYDLYVNDDYIGKHTFLVQQEDASAISDFLHQQGFGHVNMEVTGDHIIVHSADNADTERIEKALSVFLKNR</sequence>
<dbReference type="RefSeq" id="WP_088077126.1">
    <property type="nucleotide sequence ID" value="NZ_JAHQCR010000091.1"/>
</dbReference>
<evidence type="ECO:0000313" key="1">
    <source>
        <dbReference type="EMBL" id="MBU9724294.1"/>
    </source>
</evidence>
<organism evidence="1 2">
    <name type="scientific">Evansella alkalicola</name>
    <dbReference type="NCBI Taxonomy" id="745819"/>
    <lineage>
        <taxon>Bacteria</taxon>
        <taxon>Bacillati</taxon>
        <taxon>Bacillota</taxon>
        <taxon>Bacilli</taxon>
        <taxon>Bacillales</taxon>
        <taxon>Bacillaceae</taxon>
        <taxon>Evansella</taxon>
    </lineage>
</organism>
<gene>
    <name evidence="1" type="ORF">KS407_22985</name>
</gene>
<dbReference type="EMBL" id="JAHQCR010000091">
    <property type="protein sequence ID" value="MBU9724294.1"/>
    <property type="molecule type" value="Genomic_DNA"/>
</dbReference>
<dbReference type="Proteomes" id="UP000790580">
    <property type="component" value="Unassembled WGS sequence"/>
</dbReference>